<name>A0A1F6ED97_9BACT</name>
<proteinExistence type="predicted"/>
<dbReference type="Proteomes" id="UP000179115">
    <property type="component" value="Unassembled WGS sequence"/>
</dbReference>
<dbReference type="Pfam" id="PF04977">
    <property type="entry name" value="DivIC"/>
    <property type="match status" value="1"/>
</dbReference>
<dbReference type="EMBL" id="MFLV01000014">
    <property type="protein sequence ID" value="OGG71580.1"/>
    <property type="molecule type" value="Genomic_DNA"/>
</dbReference>
<dbReference type="InterPro" id="IPR007060">
    <property type="entry name" value="FtsL/DivIC"/>
</dbReference>
<evidence type="ECO:0000313" key="2">
    <source>
        <dbReference type="Proteomes" id="UP000179115"/>
    </source>
</evidence>
<gene>
    <name evidence="1" type="ORF">A3A35_01790</name>
</gene>
<protein>
    <recommendedName>
        <fullName evidence="3">Cell division protein FtsL</fullName>
    </recommendedName>
</protein>
<sequence>MFDFYERRKLRHFLYSKVFLLVLFLLIILLAKGVWGVYSSERDTSRKRVEKAAELQDLLDRQMALTAELQRLSTKRGIESELRQKYEVVKEGEEMIVLVQPPKENIPGASENRNIWEWFKGLF</sequence>
<evidence type="ECO:0000313" key="1">
    <source>
        <dbReference type="EMBL" id="OGG71580.1"/>
    </source>
</evidence>
<reference evidence="1 2" key="1">
    <citation type="journal article" date="2016" name="Nat. Commun.">
        <title>Thousands of microbial genomes shed light on interconnected biogeochemical processes in an aquifer system.</title>
        <authorList>
            <person name="Anantharaman K."/>
            <person name="Brown C.T."/>
            <person name="Hug L.A."/>
            <person name="Sharon I."/>
            <person name="Castelle C.J."/>
            <person name="Probst A.J."/>
            <person name="Thomas B.C."/>
            <person name="Singh A."/>
            <person name="Wilkins M.J."/>
            <person name="Karaoz U."/>
            <person name="Brodie E.L."/>
            <person name="Williams K.H."/>
            <person name="Hubbard S.S."/>
            <person name="Banfield J.F."/>
        </authorList>
    </citation>
    <scope>NUCLEOTIDE SEQUENCE [LARGE SCALE GENOMIC DNA]</scope>
</reference>
<evidence type="ECO:0008006" key="3">
    <source>
        <dbReference type="Google" id="ProtNLM"/>
    </source>
</evidence>
<comment type="caution">
    <text evidence="1">The sequence shown here is derived from an EMBL/GenBank/DDBJ whole genome shotgun (WGS) entry which is preliminary data.</text>
</comment>
<dbReference type="AlphaFoldDB" id="A0A1F6ED97"/>
<accession>A0A1F6ED97</accession>
<organism evidence="1 2">
    <name type="scientific">Candidatus Kaiserbacteria bacterium RIFCSPLOWO2_01_FULL_51_21</name>
    <dbReference type="NCBI Taxonomy" id="1798508"/>
    <lineage>
        <taxon>Bacteria</taxon>
        <taxon>Candidatus Kaiseribacteriota</taxon>
    </lineage>
</organism>
<dbReference type="STRING" id="1798508.A3A35_01790"/>